<feature type="region of interest" description="Disordered" evidence="1">
    <location>
        <begin position="40"/>
        <end position="64"/>
    </location>
</feature>
<dbReference type="InParanoid" id="A0A2R5GF14"/>
<organism evidence="2 3">
    <name type="scientific">Hondaea fermentalgiana</name>
    <dbReference type="NCBI Taxonomy" id="2315210"/>
    <lineage>
        <taxon>Eukaryota</taxon>
        <taxon>Sar</taxon>
        <taxon>Stramenopiles</taxon>
        <taxon>Bigyra</taxon>
        <taxon>Labyrinthulomycetes</taxon>
        <taxon>Thraustochytrida</taxon>
        <taxon>Thraustochytriidae</taxon>
        <taxon>Hondaea</taxon>
    </lineage>
</organism>
<protein>
    <submittedName>
        <fullName evidence="2">Uncharacterized protein</fullName>
    </submittedName>
</protein>
<keyword evidence="3" id="KW-1185">Reference proteome</keyword>
<dbReference type="Proteomes" id="UP000241890">
    <property type="component" value="Unassembled WGS sequence"/>
</dbReference>
<evidence type="ECO:0000313" key="2">
    <source>
        <dbReference type="EMBL" id="GBG27203.1"/>
    </source>
</evidence>
<evidence type="ECO:0000313" key="3">
    <source>
        <dbReference type="Proteomes" id="UP000241890"/>
    </source>
</evidence>
<dbReference type="AlphaFoldDB" id="A0A2R5GF14"/>
<sequence length="194" mass="21832">MALEEEDSEDDQGPVGLRQLFEMSLPEVELRQSFCVRPLGRRHRQRPDAQQGSADDDDDQEENLDEVEICDAKGNTSATEAENDDVVLDAQELDIRVLCAEMDQGIFLARLQARLHRRRGYVVLTDRDPFLLDMIQRNAAKNATAGPMLPVETAELSWGADDPSLDAFRRKYSRRPFDLIVGDIGSDLRTLSAT</sequence>
<evidence type="ECO:0000256" key="1">
    <source>
        <dbReference type="SAM" id="MobiDB-lite"/>
    </source>
</evidence>
<dbReference type="Gene3D" id="3.40.50.150">
    <property type="entry name" value="Vaccinia Virus protein VP39"/>
    <property type="match status" value="1"/>
</dbReference>
<reference evidence="2 3" key="1">
    <citation type="submission" date="2017-12" db="EMBL/GenBank/DDBJ databases">
        <title>Sequencing, de novo assembly and annotation of complete genome of a new Thraustochytrid species, strain FCC1311.</title>
        <authorList>
            <person name="Sedici K."/>
            <person name="Godart F."/>
            <person name="Aiese Cigliano R."/>
            <person name="Sanseverino W."/>
            <person name="Barakat M."/>
            <person name="Ortet P."/>
            <person name="Marechal E."/>
            <person name="Cagnac O."/>
            <person name="Amato A."/>
        </authorList>
    </citation>
    <scope>NUCLEOTIDE SEQUENCE [LARGE SCALE GENOMIC DNA]</scope>
</reference>
<dbReference type="EMBL" id="BEYU01000028">
    <property type="protein sequence ID" value="GBG27203.1"/>
    <property type="molecule type" value="Genomic_DNA"/>
</dbReference>
<dbReference type="InterPro" id="IPR029063">
    <property type="entry name" value="SAM-dependent_MTases_sf"/>
</dbReference>
<name>A0A2R5GF14_9STRA</name>
<comment type="caution">
    <text evidence="2">The sequence shown here is derived from an EMBL/GenBank/DDBJ whole genome shotgun (WGS) entry which is preliminary data.</text>
</comment>
<gene>
    <name evidence="2" type="ORF">FCC1311_017610</name>
</gene>
<accession>A0A2R5GF14</accession>
<proteinExistence type="predicted"/>
<feature type="compositionally biased region" description="Acidic residues" evidence="1">
    <location>
        <begin position="54"/>
        <end position="64"/>
    </location>
</feature>